<dbReference type="InterPro" id="IPR017823">
    <property type="entry name" value="CruF"/>
</dbReference>
<dbReference type="RefSeq" id="WP_267639048.1">
    <property type="nucleotide sequence ID" value="NZ_JAODIY010000048.1"/>
</dbReference>
<sequence>MADGEEPYSPEYGSLLARKNLTRTFSDRDHFEAVLNYVVDTNRFTIAVVFPIIGAGLLLASAEQLLPSVLAFNPYLVLVGVFVMRLPLVSGILPLIGRRAGAALAVLFGYTYAIEYIGATTGFPYGEFSYSVSLGPMLLGTIPLALPLFFVPLVVNSYLLCLLVLGPRANSPALRIPAVAATVVAVDLVLDPGAVALGFWSFGDGGFYGVPPMNYAGWVLSAIVATLLIDAAFDRTALLSRVRNCPYMLDDLVSFILLWGAINAFYHAWAPFALAVGFGVALLSTDHFDFDVRPI</sequence>
<gene>
    <name evidence="2" type="primary">cruF</name>
    <name evidence="2" type="ORF">ACFQJ7_16185</name>
</gene>
<accession>A0ABD5X915</accession>
<evidence type="ECO:0000313" key="2">
    <source>
        <dbReference type="EMBL" id="MFC7127537.1"/>
    </source>
</evidence>
<dbReference type="InterPro" id="IPR007354">
    <property type="entry name" value="CruF-like"/>
</dbReference>
<dbReference type="InterPro" id="IPR053540">
    <property type="entry name" value="BABR_hydratase"/>
</dbReference>
<proteinExistence type="predicted"/>
<keyword evidence="1" id="KW-0472">Membrane</keyword>
<dbReference type="EC" id="4.2.1.161" evidence="2"/>
<feature type="transmembrane region" description="Helical" evidence="1">
    <location>
        <begin position="74"/>
        <end position="96"/>
    </location>
</feature>
<protein>
    <submittedName>
        <fullName evidence="2">Bisanhydrobacterioruberin hydratase</fullName>
        <ecNumber evidence="2">4.2.1.161</ecNumber>
    </submittedName>
</protein>
<organism evidence="2 3">
    <name type="scientific">Halovenus rubra</name>
    <dbReference type="NCBI Taxonomy" id="869890"/>
    <lineage>
        <taxon>Archaea</taxon>
        <taxon>Methanobacteriati</taxon>
        <taxon>Methanobacteriota</taxon>
        <taxon>Stenosarchaea group</taxon>
        <taxon>Halobacteria</taxon>
        <taxon>Halobacteriales</taxon>
        <taxon>Haloarculaceae</taxon>
        <taxon>Halovenus</taxon>
    </lineage>
</organism>
<feature type="transmembrane region" description="Helical" evidence="1">
    <location>
        <begin position="103"/>
        <end position="125"/>
    </location>
</feature>
<feature type="transmembrane region" description="Helical" evidence="1">
    <location>
        <begin position="178"/>
        <end position="203"/>
    </location>
</feature>
<name>A0ABD5X915_9EURY</name>
<evidence type="ECO:0000313" key="3">
    <source>
        <dbReference type="Proteomes" id="UP001596414"/>
    </source>
</evidence>
<reference evidence="2 3" key="1">
    <citation type="journal article" date="2014" name="Int. J. Syst. Evol. Microbiol.">
        <title>Complete genome sequence of Corynebacterium casei LMG S-19264T (=DSM 44701T), isolated from a smear-ripened cheese.</title>
        <authorList>
            <consortium name="US DOE Joint Genome Institute (JGI-PGF)"/>
            <person name="Walter F."/>
            <person name="Albersmeier A."/>
            <person name="Kalinowski J."/>
            <person name="Ruckert C."/>
        </authorList>
    </citation>
    <scope>NUCLEOTIDE SEQUENCE [LARGE SCALE GENOMIC DNA]</scope>
    <source>
        <strain evidence="2 3">CGMCC 4.7215</strain>
    </source>
</reference>
<dbReference type="PANTHER" id="PTHR39419:SF1">
    <property type="entry name" value="SLL0814 PROTEIN"/>
    <property type="match status" value="1"/>
</dbReference>
<dbReference type="GO" id="GO:0016829">
    <property type="term" value="F:lyase activity"/>
    <property type="evidence" value="ECO:0007669"/>
    <property type="project" value="UniProtKB-KW"/>
</dbReference>
<keyword evidence="2" id="KW-0456">Lyase</keyword>
<comment type="caution">
    <text evidence="2">The sequence shown here is derived from an EMBL/GenBank/DDBJ whole genome shotgun (WGS) entry which is preliminary data.</text>
</comment>
<dbReference type="EMBL" id="JBHSZQ010000050">
    <property type="protein sequence ID" value="MFC7127537.1"/>
    <property type="molecule type" value="Genomic_DNA"/>
</dbReference>
<dbReference type="Pfam" id="PF04240">
    <property type="entry name" value="Caroten_synth"/>
    <property type="match status" value="1"/>
</dbReference>
<dbReference type="AlphaFoldDB" id="A0ABD5X915"/>
<keyword evidence="1" id="KW-1133">Transmembrane helix</keyword>
<dbReference type="Proteomes" id="UP001596414">
    <property type="component" value="Unassembled WGS sequence"/>
</dbReference>
<dbReference type="NCBIfam" id="TIGR03460">
    <property type="entry name" value="crt_membr_arch"/>
    <property type="match status" value="1"/>
</dbReference>
<dbReference type="PANTHER" id="PTHR39419">
    <property type="entry name" value="SLL0814 PROTEIN"/>
    <property type="match status" value="1"/>
</dbReference>
<dbReference type="NCBIfam" id="NF041333">
    <property type="entry name" value="CruF_Halo"/>
    <property type="match status" value="1"/>
</dbReference>
<feature type="transmembrane region" description="Helical" evidence="1">
    <location>
        <begin position="145"/>
        <end position="166"/>
    </location>
</feature>
<feature type="transmembrane region" description="Helical" evidence="1">
    <location>
        <begin position="215"/>
        <end position="233"/>
    </location>
</feature>
<feature type="transmembrane region" description="Helical" evidence="1">
    <location>
        <begin position="44"/>
        <end position="62"/>
    </location>
</feature>
<keyword evidence="1" id="KW-0812">Transmembrane</keyword>
<evidence type="ECO:0000256" key="1">
    <source>
        <dbReference type="SAM" id="Phobius"/>
    </source>
</evidence>